<comment type="caution">
    <text evidence="3">The sequence shown here is derived from an EMBL/GenBank/DDBJ whole genome shotgun (WGS) entry which is preliminary data.</text>
</comment>
<dbReference type="GO" id="GO:0015074">
    <property type="term" value="P:DNA integration"/>
    <property type="evidence" value="ECO:0007669"/>
    <property type="project" value="InterPro"/>
</dbReference>
<feature type="domain" description="Tyr recombinase" evidence="2">
    <location>
        <begin position="79"/>
        <end position="268"/>
    </location>
</feature>
<dbReference type="Gene3D" id="1.10.443.10">
    <property type="entry name" value="Intergrase catalytic core"/>
    <property type="match status" value="1"/>
</dbReference>
<protein>
    <recommendedName>
        <fullName evidence="2">Tyr recombinase domain-containing protein</fullName>
    </recommendedName>
</protein>
<dbReference type="Pfam" id="PF00589">
    <property type="entry name" value="Phage_integrase"/>
    <property type="match status" value="1"/>
</dbReference>
<dbReference type="InterPro" id="IPR013762">
    <property type="entry name" value="Integrase-like_cat_sf"/>
</dbReference>
<evidence type="ECO:0000259" key="2">
    <source>
        <dbReference type="PROSITE" id="PS51898"/>
    </source>
</evidence>
<evidence type="ECO:0000313" key="4">
    <source>
        <dbReference type="Proteomes" id="UP000030377"/>
    </source>
</evidence>
<dbReference type="Proteomes" id="UP000030377">
    <property type="component" value="Unassembled WGS sequence"/>
</dbReference>
<gene>
    <name evidence="3" type="ORF">MA20_32165</name>
</gene>
<dbReference type="PROSITE" id="PS51898">
    <property type="entry name" value="TYR_RECOMBINASE"/>
    <property type="match status" value="1"/>
</dbReference>
<proteinExistence type="predicted"/>
<dbReference type="EMBL" id="JRPN01000024">
    <property type="protein sequence ID" value="KGT75845.1"/>
    <property type="molecule type" value="Genomic_DNA"/>
</dbReference>
<evidence type="ECO:0000256" key="1">
    <source>
        <dbReference type="ARBA" id="ARBA00023172"/>
    </source>
</evidence>
<accession>A0A0A3XN82</accession>
<name>A0A0A3XN82_BRAJP</name>
<evidence type="ECO:0000313" key="3">
    <source>
        <dbReference type="EMBL" id="KGT75845.1"/>
    </source>
</evidence>
<dbReference type="SUPFAM" id="SSF56349">
    <property type="entry name" value="DNA breaking-rejoining enzymes"/>
    <property type="match status" value="1"/>
</dbReference>
<dbReference type="GO" id="GO:0003677">
    <property type="term" value="F:DNA binding"/>
    <property type="evidence" value="ECO:0007669"/>
    <property type="project" value="InterPro"/>
</dbReference>
<dbReference type="AlphaFoldDB" id="A0A0A3XN82"/>
<dbReference type="InterPro" id="IPR011010">
    <property type="entry name" value="DNA_brk_join_enz"/>
</dbReference>
<keyword evidence="1" id="KW-0233">DNA recombination</keyword>
<organism evidence="3 4">
    <name type="scientific">Bradyrhizobium japonicum</name>
    <dbReference type="NCBI Taxonomy" id="375"/>
    <lineage>
        <taxon>Bacteria</taxon>
        <taxon>Pseudomonadati</taxon>
        <taxon>Pseudomonadota</taxon>
        <taxon>Alphaproteobacteria</taxon>
        <taxon>Hyphomicrobiales</taxon>
        <taxon>Nitrobacteraceae</taxon>
        <taxon>Bradyrhizobium</taxon>
    </lineage>
</organism>
<sequence length="282" mass="32472">MQSGGDRRYVPMLLKHFRETPIEQIDQAAIDDAALTLLPRGAPDYRNRAIYAPTIAIIRHQLGEKAPTFRRPKGSKGRQRKDFMWPEDAFAILVEAAKIDPEFELYLLVLLYHGTRKTEGLDILAADTRPDDLTIWLPDTKNGDPRMLRMRQDVAERLKQHLAANPGRERLFRFNGDGSHFKHMLLRCTMAVCGIECPKRRPTPWKKPKFRLDFVTFHTFRHTWATWMRMYGGADTKGLVATGNWRDERSAARYAHVVPRAEWDRVDDLPSPGNARGKAVND</sequence>
<dbReference type="InterPro" id="IPR002104">
    <property type="entry name" value="Integrase_catalytic"/>
</dbReference>
<reference evidence="3 4" key="1">
    <citation type="submission" date="2014-09" db="EMBL/GenBank/DDBJ databases">
        <title>Draft genome of Bradyrhizobium japonicum Is-34.</title>
        <authorList>
            <person name="Tsurumaru H."/>
            <person name="Yamakawa T."/>
            <person name="Hashimoto S."/>
            <person name="Okizaki K."/>
            <person name="Kanesaki Y."/>
            <person name="Yoshikawa H."/>
            <person name="Yajima S."/>
        </authorList>
    </citation>
    <scope>NUCLEOTIDE SEQUENCE [LARGE SCALE GENOMIC DNA]</scope>
    <source>
        <strain evidence="3 4">Is-34</strain>
    </source>
</reference>
<dbReference type="GO" id="GO:0006310">
    <property type="term" value="P:DNA recombination"/>
    <property type="evidence" value="ECO:0007669"/>
    <property type="project" value="UniProtKB-KW"/>
</dbReference>